<dbReference type="InterPro" id="IPR002015">
    <property type="entry name" value="Proteasome/cyclosome_rpt"/>
</dbReference>
<dbReference type="SUPFAM" id="SSF48371">
    <property type="entry name" value="ARM repeat"/>
    <property type="match status" value="1"/>
</dbReference>
<dbReference type="InterPro" id="IPR011989">
    <property type="entry name" value="ARM-like"/>
</dbReference>
<evidence type="ECO:0000256" key="1">
    <source>
        <dbReference type="ARBA" id="ARBA00005460"/>
    </source>
</evidence>
<dbReference type="Pfam" id="PF17781">
    <property type="entry name" value="RPN1_RPN2_N"/>
    <property type="match status" value="1"/>
</dbReference>
<dbReference type="InterPro" id="IPR016024">
    <property type="entry name" value="ARM-type_fold"/>
</dbReference>
<name>A0A166DPJ6_9AGAM</name>
<comment type="function">
    <text evidence="4 5">Acts as a regulatory subunit of the 26 proteasome which is involved in the ATP-dependent degradation of ubiquitinated proteins.</text>
</comment>
<evidence type="ECO:0000256" key="3">
    <source>
        <dbReference type="ARBA" id="ARBA00022942"/>
    </source>
</evidence>
<feature type="region of interest" description="Disordered" evidence="6">
    <location>
        <begin position="187"/>
        <end position="209"/>
    </location>
</feature>
<dbReference type="Proteomes" id="UP000076532">
    <property type="component" value="Unassembled WGS sequence"/>
</dbReference>
<dbReference type="Pfam" id="PF01851">
    <property type="entry name" value="PC_rep"/>
    <property type="match status" value="1"/>
</dbReference>
<proteinExistence type="inferred from homology"/>
<evidence type="ECO:0000259" key="7">
    <source>
        <dbReference type="Pfam" id="PF17781"/>
    </source>
</evidence>
<dbReference type="PANTHER" id="PTHR10943:SF1">
    <property type="entry name" value="26S PROTEASOME NON-ATPASE REGULATORY SUBUNIT 2"/>
    <property type="match status" value="1"/>
</dbReference>
<dbReference type="Pfam" id="PF18051">
    <property type="entry name" value="RPN1_C"/>
    <property type="match status" value="1"/>
</dbReference>
<evidence type="ECO:0000256" key="6">
    <source>
        <dbReference type="SAM" id="MobiDB-lite"/>
    </source>
</evidence>
<feature type="region of interest" description="Disordered" evidence="6">
    <location>
        <begin position="695"/>
        <end position="718"/>
    </location>
</feature>
<evidence type="ECO:0000259" key="8">
    <source>
        <dbReference type="Pfam" id="PF18051"/>
    </source>
</evidence>
<evidence type="ECO:0000256" key="4">
    <source>
        <dbReference type="ARBA" id="ARBA00057191"/>
    </source>
</evidence>
<dbReference type="Gene3D" id="1.25.10.10">
    <property type="entry name" value="Leucine-rich Repeat Variant"/>
    <property type="match status" value="1"/>
</dbReference>
<dbReference type="OrthoDB" id="10252509at2759"/>
<dbReference type="STRING" id="436010.A0A166DPJ6"/>
<dbReference type="PIRSF" id="PIRSF015965">
    <property type="entry name" value="26S_Psome_Rpn1"/>
    <property type="match status" value="1"/>
</dbReference>
<reference evidence="9 10" key="1">
    <citation type="journal article" date="2016" name="Mol. Biol. Evol.">
        <title>Comparative Genomics of Early-Diverging Mushroom-Forming Fungi Provides Insights into the Origins of Lignocellulose Decay Capabilities.</title>
        <authorList>
            <person name="Nagy L.G."/>
            <person name="Riley R."/>
            <person name="Tritt A."/>
            <person name="Adam C."/>
            <person name="Daum C."/>
            <person name="Floudas D."/>
            <person name="Sun H."/>
            <person name="Yadav J.S."/>
            <person name="Pangilinan J."/>
            <person name="Larsson K.H."/>
            <person name="Matsuura K."/>
            <person name="Barry K."/>
            <person name="Labutti K."/>
            <person name="Kuo R."/>
            <person name="Ohm R.A."/>
            <person name="Bhattacharya S.S."/>
            <person name="Shirouzu T."/>
            <person name="Yoshinaga Y."/>
            <person name="Martin F.M."/>
            <person name="Grigoriev I.V."/>
            <person name="Hibbett D.S."/>
        </authorList>
    </citation>
    <scope>NUCLEOTIDE SEQUENCE [LARGE SCALE GENOMIC DNA]</scope>
    <source>
        <strain evidence="9 10">CBS 109695</strain>
    </source>
</reference>
<keyword evidence="10" id="KW-1185">Reference proteome</keyword>
<keyword evidence="2" id="KW-0677">Repeat</keyword>
<dbReference type="InterPro" id="IPR016643">
    <property type="entry name" value="26S_Psome_Rpn1"/>
</dbReference>
<dbReference type="InterPro" id="IPR041433">
    <property type="entry name" value="RPN1_C"/>
</dbReference>
<dbReference type="EMBL" id="KV417610">
    <property type="protein sequence ID" value="KZP14937.1"/>
    <property type="molecule type" value="Genomic_DNA"/>
</dbReference>
<dbReference type="PANTHER" id="PTHR10943">
    <property type="entry name" value="26S PROTEASOME NON-ATPASE REGULATORY SUBUNIT"/>
    <property type="match status" value="1"/>
</dbReference>
<gene>
    <name evidence="9" type="ORF">FIBSPDRAFT_921286</name>
</gene>
<dbReference type="InterPro" id="IPR040892">
    <property type="entry name" value="RPN1_N"/>
</dbReference>
<feature type="domain" description="26S proteasome non-ATPase regulatory subunit RPN1 C-terminal" evidence="8">
    <location>
        <begin position="927"/>
        <end position="980"/>
    </location>
</feature>
<keyword evidence="3 5" id="KW-0647">Proteasome</keyword>
<feature type="compositionally biased region" description="Basic and acidic residues" evidence="6">
    <location>
        <begin position="11"/>
        <end position="47"/>
    </location>
</feature>
<dbReference type="GO" id="GO:0008540">
    <property type="term" value="C:proteasome regulatory particle, base subcomplex"/>
    <property type="evidence" value="ECO:0007669"/>
    <property type="project" value="UniProtKB-UniRule"/>
</dbReference>
<evidence type="ECO:0000256" key="2">
    <source>
        <dbReference type="ARBA" id="ARBA00022737"/>
    </source>
</evidence>
<feature type="domain" description="RPN1 N-terminal" evidence="7">
    <location>
        <begin position="64"/>
        <end position="426"/>
    </location>
</feature>
<feature type="compositionally biased region" description="Basic and acidic residues" evidence="6">
    <location>
        <begin position="188"/>
        <end position="209"/>
    </location>
</feature>
<dbReference type="GO" id="GO:0005634">
    <property type="term" value="C:nucleus"/>
    <property type="evidence" value="ECO:0007669"/>
    <property type="project" value="TreeGrafter"/>
</dbReference>
<dbReference type="GO" id="GO:0043161">
    <property type="term" value="P:proteasome-mediated ubiquitin-dependent protein catabolic process"/>
    <property type="evidence" value="ECO:0007669"/>
    <property type="project" value="TreeGrafter"/>
</dbReference>
<feature type="region of interest" description="Disordered" evidence="6">
    <location>
        <begin position="1"/>
        <end position="56"/>
    </location>
</feature>
<dbReference type="GO" id="GO:0042176">
    <property type="term" value="P:regulation of protein catabolic process"/>
    <property type="evidence" value="ECO:0007669"/>
    <property type="project" value="InterPro"/>
</dbReference>
<dbReference type="AlphaFoldDB" id="A0A166DPJ6"/>
<sequence>MPQKVAFDIKVTSDDPKNKKKPEDTPDDKDKAKDVKEEGSSKLKDDEKDADEMSEEDIQLKNELEMLVERLKEPDTNLHRPALETMRTLIRSATSSMTSVPKPLKFLRPQYPDLQALCEAWPPTEDKSVFADILSVLAMTYSDTQPRGTLRYRLLSASLLPAASPLSEPGTWGHEYVRHLAAELGEEYSSRQEEDLTTPAEKKKAERKKELEEKAEKAAEAKGEAIKPVIKIVIDASHEELQALGMQCGKFLLEHNAEPDAVDLMTELEIVARLTELVDDNTYPRVCQYMVRCVGLLPPPEDIAFLRAAHAIYVKYSKFPEALALSIRLNEPELIRADFNAPGNPLMKRQLAFLLARAQVPIEWLQPPIDEDGDADDDAEFAEELPEDLMECLSNAKLSHHFREFGKEVGVADAKSLEDVYKSHLENTRSGTSANVDSARGNLAGTFVNAFVNAGFGNDKLMVEAEEGNSWIYKNKDHGMMSAAASLGVSLLWDTDVGLSHVDKYTYSSEEHIKAGALLATGLLNTGVRTEADAALALLGDYVENKSVPLKTSAIMGLGLAYTGSHREDLLALLLPSVADEGVSMEVAGLSSLALGFVFVGSGNGDVAGTILQVLMEREDKHLDEKWSRFMVLGLALLYLGMQDGSEATLETLKAIEHPVSKQAQILVEACAYAGTGNVLRIQTMLHHCDEHLDKDKEKAETTTEDAPAAGEKEEQPKADNTFQGFAVIAIALIAMGEDIGAEMSLRQFNHLMHFGDATIRKTVPLALGLVSVSNPVLPILDTLSKYSHDNDLAVALNAIFAMGLVGAGTNNARLAQMLRQLAGYYHKEADCLFMVRIAQGLVHLGKGTIGLSPFFSDRSIMSRPAVAGLLATLTAFTDAKAFVLDKYHWMLYFLVPSMYPRFLITLDEKLDSVPVTVRVGQAVDVVGQAGKPRTISGFQTHQTPVRLGTTERAELATEEFIPFAHVLEGFVVLQKNPGWEKEDKMQV</sequence>
<dbReference type="GO" id="GO:0030234">
    <property type="term" value="F:enzyme regulator activity"/>
    <property type="evidence" value="ECO:0007669"/>
    <property type="project" value="UniProtKB-UniRule"/>
</dbReference>
<organism evidence="9 10">
    <name type="scientific">Athelia psychrophila</name>
    <dbReference type="NCBI Taxonomy" id="1759441"/>
    <lineage>
        <taxon>Eukaryota</taxon>
        <taxon>Fungi</taxon>
        <taxon>Dikarya</taxon>
        <taxon>Basidiomycota</taxon>
        <taxon>Agaricomycotina</taxon>
        <taxon>Agaricomycetes</taxon>
        <taxon>Agaricomycetidae</taxon>
        <taxon>Atheliales</taxon>
        <taxon>Atheliaceae</taxon>
        <taxon>Athelia</taxon>
    </lineage>
</organism>
<evidence type="ECO:0000313" key="9">
    <source>
        <dbReference type="EMBL" id="KZP14937.1"/>
    </source>
</evidence>
<evidence type="ECO:0000313" key="10">
    <source>
        <dbReference type="Proteomes" id="UP000076532"/>
    </source>
</evidence>
<dbReference type="FunFam" id="1.25.10.10:FF:000026">
    <property type="entry name" value="26S proteasome non-ATPase regulatory subunit 2"/>
    <property type="match status" value="1"/>
</dbReference>
<protein>
    <recommendedName>
        <fullName evidence="5">26S proteasome regulatory subunit RPN1</fullName>
    </recommendedName>
</protein>
<dbReference type="GO" id="GO:0034515">
    <property type="term" value="C:proteasome storage granule"/>
    <property type="evidence" value="ECO:0007669"/>
    <property type="project" value="TreeGrafter"/>
</dbReference>
<comment type="similarity">
    <text evidence="1 5">Belongs to the proteasome subunit S2 family.</text>
</comment>
<accession>A0A166DPJ6</accession>
<evidence type="ECO:0000256" key="5">
    <source>
        <dbReference type="PIRNR" id="PIRNR015965"/>
    </source>
</evidence>